<dbReference type="AlphaFoldDB" id="A0A645GF88"/>
<evidence type="ECO:0000313" key="1">
    <source>
        <dbReference type="EMBL" id="MPN24816.1"/>
    </source>
</evidence>
<dbReference type="EMBL" id="VSSQ01073789">
    <property type="protein sequence ID" value="MPN24816.1"/>
    <property type="molecule type" value="Genomic_DNA"/>
</dbReference>
<reference evidence="1" key="1">
    <citation type="submission" date="2019-08" db="EMBL/GenBank/DDBJ databases">
        <authorList>
            <person name="Kucharzyk K."/>
            <person name="Murdoch R.W."/>
            <person name="Higgins S."/>
            <person name="Loffler F."/>
        </authorList>
    </citation>
    <scope>NUCLEOTIDE SEQUENCE</scope>
</reference>
<accession>A0A645GF88</accession>
<name>A0A645GF88_9ZZZZ</name>
<protein>
    <submittedName>
        <fullName evidence="1">Uncharacterized protein</fullName>
    </submittedName>
</protein>
<comment type="caution">
    <text evidence="1">The sequence shown here is derived from an EMBL/GenBank/DDBJ whole genome shotgun (WGS) entry which is preliminary data.</text>
</comment>
<gene>
    <name evidence="1" type="ORF">SDC9_172220</name>
</gene>
<organism evidence="1">
    <name type="scientific">bioreactor metagenome</name>
    <dbReference type="NCBI Taxonomy" id="1076179"/>
    <lineage>
        <taxon>unclassified sequences</taxon>
        <taxon>metagenomes</taxon>
        <taxon>ecological metagenomes</taxon>
    </lineage>
</organism>
<proteinExistence type="predicted"/>
<sequence>MPYVQGRITAPATGLASRSIPRIIVRIPRIAIPNPFPLIAHTSLITPYIILQIPSITTKSARTTKGLKGYANTISPIRIPMVPESSFHPIFSLSTSSDRMEITPPRSQKIPSTCINVMVVDTGVNIRNMPIRIVIIPSSTTSHQGIRTISCSISRISGTVFSIS</sequence>